<evidence type="ECO:0000259" key="6">
    <source>
        <dbReference type="Pfam" id="PF19289"/>
    </source>
</evidence>
<protein>
    <submittedName>
        <fullName evidence="7">Predicted Zn-dependent protease or its inactivated homolog</fullName>
    </submittedName>
</protein>
<dbReference type="InterPro" id="IPR035068">
    <property type="entry name" value="TldD/PmbA_N"/>
</dbReference>
<feature type="domain" description="Metalloprotease TldD/E N-terminal" evidence="5">
    <location>
        <begin position="19"/>
        <end position="83"/>
    </location>
</feature>
<keyword evidence="4" id="KW-0482">Metalloprotease</keyword>
<dbReference type="InterPro" id="IPR045569">
    <property type="entry name" value="Metalloprtase-TldD/E_C"/>
</dbReference>
<dbReference type="EMBL" id="FWZT01000006">
    <property type="protein sequence ID" value="SMF16519.1"/>
    <property type="molecule type" value="Genomic_DNA"/>
</dbReference>
<dbReference type="Proteomes" id="UP000192907">
    <property type="component" value="Unassembled WGS sequence"/>
</dbReference>
<evidence type="ECO:0000259" key="5">
    <source>
        <dbReference type="Pfam" id="PF01523"/>
    </source>
</evidence>
<dbReference type="OrthoDB" id="5287787at2"/>
<name>A0A1Y6BM06_9BACT</name>
<sequence>MNQEQIRHWAKGLPTADYWSLRVKTKEEELLELRNSKLSPPQYKSDTGYMITVFSQSGQGYAASSDMSEEGLHAAFKQAKEWAELSAKQSIYKFDASIFPGKKGSYSSPGTHSMHDYPLDNKIELLHAIDNNLGQHPKTINKEIGFWFTKSHTLNLSSNGDEIEKRVEQLCPTMSVTVFDKGEVQNRSVGRHSYIIQGGVDEFMGFDLGDKARQISQEALELLKAPICPSESMDLLIDTDLMVLTIHESIGHPLELDRILGDERNYAGTSFVRPEMFGNYRYGSDLLNISFDPTIEGESASYNFDDDGTPAEKVYLIKEGILQAGIGGRLSQLRSGLPGSAASRSSDWNRPTLDRMANINLEPGQSSMEQLVSRIEKGILMRTNCSWSIDDSRNKFQFGAEYGQLIEDGKLTTLVRKPNYRGISAQFWRNLAAVGDSSTFKVHGSPYCGKAEPNQSVNVGHASPPCVFSNVEVFGGD</sequence>
<dbReference type="InterPro" id="IPR051463">
    <property type="entry name" value="Peptidase_U62_metallo"/>
</dbReference>
<dbReference type="PANTHER" id="PTHR30624">
    <property type="entry name" value="UNCHARACTERIZED PROTEIN TLDD AND PMBA"/>
    <property type="match status" value="1"/>
</dbReference>
<dbReference type="Gene3D" id="3.30.2290.10">
    <property type="entry name" value="PmbA/TldD superfamily"/>
    <property type="match status" value="1"/>
</dbReference>
<dbReference type="GO" id="GO:0008237">
    <property type="term" value="F:metallopeptidase activity"/>
    <property type="evidence" value="ECO:0007669"/>
    <property type="project" value="UniProtKB-KW"/>
</dbReference>
<dbReference type="AlphaFoldDB" id="A0A1Y6BM06"/>
<feature type="domain" description="Metalloprotease TldD/E C-terminal" evidence="6">
    <location>
        <begin position="231"/>
        <end position="473"/>
    </location>
</feature>
<dbReference type="Pfam" id="PF01523">
    <property type="entry name" value="PmbA_TldD_1st"/>
    <property type="match status" value="1"/>
</dbReference>
<comment type="similarity">
    <text evidence="1">Belongs to the peptidase U62 family.</text>
</comment>
<keyword evidence="8" id="KW-1185">Reference proteome</keyword>
<accession>A0A1Y6BM06</accession>
<keyword evidence="2 7" id="KW-0645">Protease</keyword>
<dbReference type="PANTHER" id="PTHR30624:SF10">
    <property type="entry name" value="CONSERVED PROTEIN"/>
    <property type="match status" value="1"/>
</dbReference>
<evidence type="ECO:0000256" key="3">
    <source>
        <dbReference type="ARBA" id="ARBA00022801"/>
    </source>
</evidence>
<keyword evidence="3" id="KW-0378">Hydrolase</keyword>
<dbReference type="InterPro" id="IPR002510">
    <property type="entry name" value="Metalloprtase-TldD/E_N"/>
</dbReference>
<dbReference type="GO" id="GO:0006508">
    <property type="term" value="P:proteolysis"/>
    <property type="evidence" value="ECO:0007669"/>
    <property type="project" value="UniProtKB-KW"/>
</dbReference>
<dbReference type="GO" id="GO:0005829">
    <property type="term" value="C:cytosol"/>
    <property type="evidence" value="ECO:0007669"/>
    <property type="project" value="TreeGrafter"/>
</dbReference>
<dbReference type="STRING" id="1513793.SAMN06296036_10643"/>
<dbReference type="RefSeq" id="WP_132318064.1">
    <property type="nucleotide sequence ID" value="NZ_FWZT01000006.1"/>
</dbReference>
<dbReference type="SUPFAM" id="SSF111283">
    <property type="entry name" value="Putative modulator of DNA gyrase, PmbA/TldD"/>
    <property type="match status" value="1"/>
</dbReference>
<evidence type="ECO:0000256" key="1">
    <source>
        <dbReference type="ARBA" id="ARBA00005836"/>
    </source>
</evidence>
<proteinExistence type="inferred from homology"/>
<evidence type="ECO:0000256" key="4">
    <source>
        <dbReference type="ARBA" id="ARBA00023049"/>
    </source>
</evidence>
<dbReference type="Pfam" id="PF19289">
    <property type="entry name" value="PmbA_TldD_3rd"/>
    <property type="match status" value="1"/>
</dbReference>
<organism evidence="7 8">
    <name type="scientific">Pseudobacteriovorax antillogorgiicola</name>
    <dbReference type="NCBI Taxonomy" id="1513793"/>
    <lineage>
        <taxon>Bacteria</taxon>
        <taxon>Pseudomonadati</taxon>
        <taxon>Bdellovibrionota</taxon>
        <taxon>Oligoflexia</taxon>
        <taxon>Oligoflexales</taxon>
        <taxon>Pseudobacteriovoracaceae</taxon>
        <taxon>Pseudobacteriovorax</taxon>
    </lineage>
</organism>
<reference evidence="8" key="1">
    <citation type="submission" date="2017-04" db="EMBL/GenBank/DDBJ databases">
        <authorList>
            <person name="Varghese N."/>
            <person name="Submissions S."/>
        </authorList>
    </citation>
    <scope>NUCLEOTIDE SEQUENCE [LARGE SCALE GENOMIC DNA]</scope>
    <source>
        <strain evidence="8">RKEM611</strain>
    </source>
</reference>
<evidence type="ECO:0000313" key="7">
    <source>
        <dbReference type="EMBL" id="SMF16519.1"/>
    </source>
</evidence>
<dbReference type="InterPro" id="IPR036059">
    <property type="entry name" value="TldD/PmbA_sf"/>
</dbReference>
<evidence type="ECO:0000256" key="2">
    <source>
        <dbReference type="ARBA" id="ARBA00022670"/>
    </source>
</evidence>
<evidence type="ECO:0000313" key="8">
    <source>
        <dbReference type="Proteomes" id="UP000192907"/>
    </source>
</evidence>
<gene>
    <name evidence="7" type="ORF">SAMN06296036_10643</name>
</gene>